<feature type="transmembrane region" description="Helical" evidence="6">
    <location>
        <begin position="342"/>
        <end position="367"/>
    </location>
</feature>
<dbReference type="InParanoid" id="A0A1V8SNE6"/>
<feature type="transmembrane region" description="Helical" evidence="6">
    <location>
        <begin position="288"/>
        <end position="309"/>
    </location>
</feature>
<feature type="transmembrane region" description="Helical" evidence="6">
    <location>
        <begin position="52"/>
        <end position="69"/>
    </location>
</feature>
<keyword evidence="3 6" id="KW-0812">Transmembrane</keyword>
<feature type="transmembrane region" description="Helical" evidence="6">
    <location>
        <begin position="388"/>
        <end position="408"/>
    </location>
</feature>
<dbReference type="Proteomes" id="UP000192596">
    <property type="component" value="Unassembled WGS sequence"/>
</dbReference>
<feature type="transmembrane region" description="Helical" evidence="6">
    <location>
        <begin position="89"/>
        <end position="106"/>
    </location>
</feature>
<proteinExistence type="predicted"/>
<dbReference type="Pfam" id="PF13520">
    <property type="entry name" value="AA_permease_2"/>
    <property type="match status" value="1"/>
</dbReference>
<feature type="transmembrane region" description="Helical" evidence="6">
    <location>
        <begin position="475"/>
        <end position="496"/>
    </location>
</feature>
<gene>
    <name evidence="7" type="ORF">B0A48_13129</name>
</gene>
<evidence type="ECO:0000256" key="2">
    <source>
        <dbReference type="ARBA" id="ARBA00022448"/>
    </source>
</evidence>
<dbReference type="STRING" id="1507870.A0A1V8SNE6"/>
<evidence type="ECO:0000256" key="4">
    <source>
        <dbReference type="ARBA" id="ARBA00022989"/>
    </source>
</evidence>
<dbReference type="OrthoDB" id="3257095at2759"/>
<accession>A0A1V8SNE6</accession>
<feature type="transmembrane region" description="Helical" evidence="6">
    <location>
        <begin position="249"/>
        <end position="268"/>
    </location>
</feature>
<organism evidence="7 8">
    <name type="scientific">Cryoendolithus antarcticus</name>
    <dbReference type="NCBI Taxonomy" id="1507870"/>
    <lineage>
        <taxon>Eukaryota</taxon>
        <taxon>Fungi</taxon>
        <taxon>Dikarya</taxon>
        <taxon>Ascomycota</taxon>
        <taxon>Pezizomycotina</taxon>
        <taxon>Dothideomycetes</taxon>
        <taxon>Dothideomycetidae</taxon>
        <taxon>Cladosporiales</taxon>
        <taxon>Cladosporiaceae</taxon>
        <taxon>Cryoendolithus</taxon>
    </lineage>
</organism>
<dbReference type="GO" id="GO:0022857">
    <property type="term" value="F:transmembrane transporter activity"/>
    <property type="evidence" value="ECO:0007669"/>
    <property type="project" value="InterPro"/>
</dbReference>
<feature type="transmembrane region" description="Helical" evidence="6">
    <location>
        <begin position="508"/>
        <end position="527"/>
    </location>
</feature>
<dbReference type="PIRSF" id="PIRSF006060">
    <property type="entry name" value="AA_transporter"/>
    <property type="match status" value="1"/>
</dbReference>
<dbReference type="InterPro" id="IPR002293">
    <property type="entry name" value="AA/rel_permease1"/>
</dbReference>
<protein>
    <recommendedName>
        <fullName evidence="9">Amino acid permease/ SLC12A domain-containing protein</fullName>
    </recommendedName>
</protein>
<dbReference type="EMBL" id="NAJO01000034">
    <property type="protein sequence ID" value="OQO00639.1"/>
    <property type="molecule type" value="Genomic_DNA"/>
</dbReference>
<feature type="transmembrane region" description="Helical" evidence="6">
    <location>
        <begin position="414"/>
        <end position="434"/>
    </location>
</feature>
<feature type="transmembrane region" description="Helical" evidence="6">
    <location>
        <begin position="141"/>
        <end position="167"/>
    </location>
</feature>
<evidence type="ECO:0000313" key="8">
    <source>
        <dbReference type="Proteomes" id="UP000192596"/>
    </source>
</evidence>
<evidence type="ECO:0000256" key="3">
    <source>
        <dbReference type="ARBA" id="ARBA00022692"/>
    </source>
</evidence>
<keyword evidence="4 6" id="KW-1133">Transmembrane helix</keyword>
<dbReference type="GO" id="GO:0016020">
    <property type="term" value="C:membrane"/>
    <property type="evidence" value="ECO:0007669"/>
    <property type="project" value="UniProtKB-SubCell"/>
</dbReference>
<keyword evidence="2" id="KW-0813">Transport</keyword>
<keyword evidence="5 6" id="KW-0472">Membrane</keyword>
<evidence type="ECO:0000256" key="1">
    <source>
        <dbReference type="ARBA" id="ARBA00004141"/>
    </source>
</evidence>
<feature type="transmembrane region" description="Helical" evidence="6">
    <location>
        <begin position="210"/>
        <end position="229"/>
    </location>
</feature>
<comment type="subcellular location">
    <subcellularLocation>
        <location evidence="1">Membrane</location>
        <topology evidence="1">Multi-pass membrane protein</topology>
    </subcellularLocation>
</comment>
<feature type="transmembrane region" description="Helical" evidence="6">
    <location>
        <begin position="179"/>
        <end position="198"/>
    </location>
</feature>
<keyword evidence="8" id="KW-1185">Reference proteome</keyword>
<reference evidence="8" key="1">
    <citation type="submission" date="2017-03" db="EMBL/GenBank/DDBJ databases">
        <title>Genomes of endolithic fungi from Antarctica.</title>
        <authorList>
            <person name="Coleine C."/>
            <person name="Masonjones S."/>
            <person name="Stajich J.E."/>
        </authorList>
    </citation>
    <scope>NUCLEOTIDE SEQUENCE [LARGE SCALE GENOMIC DNA]</scope>
    <source>
        <strain evidence="8">CCFEE 5527</strain>
    </source>
</reference>
<sequence>MTAFQQELGPSDRAAMEQMKLDDSHIAPKYQGTEADKRHMDILGRSQETRRMFTFISMLGFGSTLIVTWETLLTNSFAIITNGGTAGLFWGFVIVFGGFLFVYASIAELSSMAATSGGQYHWKVSEFAHPRVQRYLSFPTGWLAIAGWQGGITGIGMLVATIIQGLITLKYPDYVAQGWHGTLITMGVVGFCVGFNTYGARQLPLVEASLALLHFGGMFVIIIILWTLAPRNNPYSAFFHINNGGGWASDGLSLLVGLYSLTVSLNGFDSQVHMSEETKDATRAMPRAIMWSTYINGFLGFVMAITMIFTLGDLDEILATATGYPFIQVFFNVTKSHVGTTLMTVLILLPLLGSVIACVATASRQIWSFARDEGVPFSSTVRYVPPHWSIPISAILVSLVICILLSLINIGSAVALNAILALGTGSILASYLICISCITVKRLRGETLPPRNWYGLQILMVKEPTLTISRSLGRWGLPINVIALCWLAPIFVFIQFPGVTPTTAKSMNFSSLLIGFVVIFATIYYLVKGRKVYVSPKERLHRVE</sequence>
<evidence type="ECO:0000313" key="7">
    <source>
        <dbReference type="EMBL" id="OQO00639.1"/>
    </source>
</evidence>
<dbReference type="PANTHER" id="PTHR45649:SF41">
    <property type="entry name" value="TRANSPORTER, PUTATIVE (EUROFUNG)-RELATED"/>
    <property type="match status" value="1"/>
</dbReference>
<evidence type="ECO:0000256" key="6">
    <source>
        <dbReference type="SAM" id="Phobius"/>
    </source>
</evidence>
<dbReference type="PANTHER" id="PTHR45649">
    <property type="entry name" value="AMINO-ACID PERMEASE BAT1"/>
    <property type="match status" value="1"/>
</dbReference>
<comment type="caution">
    <text evidence="7">The sequence shown here is derived from an EMBL/GenBank/DDBJ whole genome shotgun (WGS) entry which is preliminary data.</text>
</comment>
<dbReference type="Gene3D" id="1.20.1740.10">
    <property type="entry name" value="Amino acid/polyamine transporter I"/>
    <property type="match status" value="1"/>
</dbReference>
<dbReference type="AlphaFoldDB" id="A0A1V8SNE6"/>
<evidence type="ECO:0008006" key="9">
    <source>
        <dbReference type="Google" id="ProtNLM"/>
    </source>
</evidence>
<name>A0A1V8SNE6_9PEZI</name>
<evidence type="ECO:0000256" key="5">
    <source>
        <dbReference type="ARBA" id="ARBA00023136"/>
    </source>
</evidence>